<proteinExistence type="predicted"/>
<feature type="region of interest" description="Disordered" evidence="1">
    <location>
        <begin position="1"/>
        <end position="57"/>
    </location>
</feature>
<evidence type="ECO:0000313" key="3">
    <source>
        <dbReference type="WBParaSite" id="PSAMB.scaffold1873size27057.g15361.t1"/>
    </source>
</evidence>
<evidence type="ECO:0000256" key="1">
    <source>
        <dbReference type="SAM" id="MobiDB-lite"/>
    </source>
</evidence>
<organism evidence="2 3">
    <name type="scientific">Plectus sambesii</name>
    <dbReference type="NCBI Taxonomy" id="2011161"/>
    <lineage>
        <taxon>Eukaryota</taxon>
        <taxon>Metazoa</taxon>
        <taxon>Ecdysozoa</taxon>
        <taxon>Nematoda</taxon>
        <taxon>Chromadorea</taxon>
        <taxon>Plectida</taxon>
        <taxon>Plectina</taxon>
        <taxon>Plectoidea</taxon>
        <taxon>Plectidae</taxon>
        <taxon>Plectus</taxon>
    </lineage>
</organism>
<name>A0A914VED3_9BILA</name>
<evidence type="ECO:0000313" key="2">
    <source>
        <dbReference type="Proteomes" id="UP000887566"/>
    </source>
</evidence>
<reference evidence="3" key="1">
    <citation type="submission" date="2022-11" db="UniProtKB">
        <authorList>
            <consortium name="WormBaseParasite"/>
        </authorList>
    </citation>
    <scope>IDENTIFICATION</scope>
</reference>
<feature type="compositionally biased region" description="Polar residues" evidence="1">
    <location>
        <begin position="9"/>
        <end position="19"/>
    </location>
</feature>
<dbReference type="WBParaSite" id="PSAMB.scaffold1873size27057.g15361.t1">
    <property type="protein sequence ID" value="PSAMB.scaffold1873size27057.g15361.t1"/>
    <property type="gene ID" value="PSAMB.scaffold1873size27057.g15361"/>
</dbReference>
<protein>
    <submittedName>
        <fullName evidence="3">Uncharacterized protein</fullName>
    </submittedName>
</protein>
<dbReference type="AlphaFoldDB" id="A0A914VED3"/>
<accession>A0A914VED3</accession>
<keyword evidence="2" id="KW-1185">Reference proteome</keyword>
<sequence>MEYAEVLTSVVSDSGLTPESESELESKNDSGLESESGGVKLLARSAGGKREGLGGGRQRLNIDGVYQHLTTLSKYV</sequence>
<dbReference type="Proteomes" id="UP000887566">
    <property type="component" value="Unplaced"/>
</dbReference>